<comment type="caution">
    <text evidence="4">The sequence shown here is derived from an EMBL/GenBank/DDBJ whole genome shotgun (WGS) entry which is preliminary data.</text>
</comment>
<evidence type="ECO:0000256" key="1">
    <source>
        <dbReference type="ARBA" id="ARBA00022729"/>
    </source>
</evidence>
<evidence type="ECO:0000313" key="4">
    <source>
        <dbReference type="EMBL" id="SAK59573.1"/>
    </source>
</evidence>
<dbReference type="InterPro" id="IPR001638">
    <property type="entry name" value="Solute-binding_3/MltF_N"/>
</dbReference>
<keyword evidence="5" id="KW-1185">Reference proteome</keyword>
<reference evidence="4" key="1">
    <citation type="submission" date="2016-01" db="EMBL/GenBank/DDBJ databases">
        <authorList>
            <person name="Peeters C."/>
        </authorList>
    </citation>
    <scope>NUCLEOTIDE SEQUENCE [LARGE SCALE GENOMIC DNA]</scope>
    <source>
        <strain evidence="4">LMG 29325</strain>
    </source>
</reference>
<evidence type="ECO:0000259" key="3">
    <source>
        <dbReference type="SMART" id="SM00062"/>
    </source>
</evidence>
<dbReference type="SMART" id="SM00062">
    <property type="entry name" value="PBPb"/>
    <property type="match status" value="1"/>
</dbReference>
<feature type="chain" id="PRO_5007620725" evidence="2">
    <location>
        <begin position="29"/>
        <end position="294"/>
    </location>
</feature>
<dbReference type="Pfam" id="PF00497">
    <property type="entry name" value="SBP_bac_3"/>
    <property type="match status" value="1"/>
</dbReference>
<dbReference type="RefSeq" id="WP_086967721.1">
    <property type="nucleotide sequence ID" value="NZ_FCOJ02000016.1"/>
</dbReference>
<protein>
    <submittedName>
        <fullName evidence="4">Extracellular solute-binding protein</fullName>
    </submittedName>
</protein>
<dbReference type="SUPFAM" id="SSF53850">
    <property type="entry name" value="Periplasmic binding protein-like II"/>
    <property type="match status" value="1"/>
</dbReference>
<feature type="signal peptide" evidence="2">
    <location>
        <begin position="1"/>
        <end position="28"/>
    </location>
</feature>
<dbReference type="EMBL" id="FCOJ02000016">
    <property type="protein sequence ID" value="SAK59573.1"/>
    <property type="molecule type" value="Genomic_DNA"/>
</dbReference>
<evidence type="ECO:0000313" key="5">
    <source>
        <dbReference type="Proteomes" id="UP000054596"/>
    </source>
</evidence>
<organism evidence="4 5">
    <name type="scientific">Caballeronia glebae</name>
    <dbReference type="NCBI Taxonomy" id="1777143"/>
    <lineage>
        <taxon>Bacteria</taxon>
        <taxon>Pseudomonadati</taxon>
        <taxon>Pseudomonadota</taxon>
        <taxon>Betaproteobacteria</taxon>
        <taxon>Burkholderiales</taxon>
        <taxon>Burkholderiaceae</taxon>
        <taxon>Caballeronia</taxon>
    </lineage>
</organism>
<sequence length="294" mass="31875">MMHRSSTRARFAALLTFALAAVSGIAHADATLDRIKSRGVLVVGVVLDGTYGSLDPETRKPVGYNVELGQSLAQHLGVKFEAVEVTPPNRVQFLQQGKVDALIASMQYTKERDEILSYAPTPFEEIGGSAMVRKGAGIHEWADLRGKPVCVSQGSNYTKPLIEQYGAQVKAFKGMPEALLALRGGACVASVHVTPGIQARLLNESGEWKDYESPIRTQLIPSPSVVWVRKGQSDTVAAFDGIVKDWHRTGFLIDEGNKWHMPPSPQLLAWHRQYSGKAGAAVQSAAAQNNTSKD</sequence>
<name>A0A158AP95_9BURK</name>
<dbReference type="Proteomes" id="UP000054596">
    <property type="component" value="Unassembled WGS sequence"/>
</dbReference>
<dbReference type="OrthoDB" id="7241844at2"/>
<dbReference type="AlphaFoldDB" id="A0A158AP95"/>
<dbReference type="CDD" id="cd13693">
    <property type="entry name" value="PBP2_polar_AA"/>
    <property type="match status" value="1"/>
</dbReference>
<keyword evidence="1 2" id="KW-0732">Signal</keyword>
<evidence type="ECO:0000256" key="2">
    <source>
        <dbReference type="SAM" id="SignalP"/>
    </source>
</evidence>
<gene>
    <name evidence="4" type="ORF">AWB82_02682</name>
</gene>
<dbReference type="STRING" id="1777143.AWB82_02682"/>
<feature type="domain" description="Solute-binding protein family 3/N-terminal" evidence="3">
    <location>
        <begin position="40"/>
        <end position="263"/>
    </location>
</feature>
<accession>A0A158AP95</accession>
<dbReference type="PANTHER" id="PTHR35936:SF17">
    <property type="entry name" value="ARGININE-BINDING EXTRACELLULAR PROTEIN ARTP"/>
    <property type="match status" value="1"/>
</dbReference>
<proteinExistence type="predicted"/>
<dbReference type="Gene3D" id="3.40.190.10">
    <property type="entry name" value="Periplasmic binding protein-like II"/>
    <property type="match status" value="2"/>
</dbReference>
<dbReference type="PANTHER" id="PTHR35936">
    <property type="entry name" value="MEMBRANE-BOUND LYTIC MUREIN TRANSGLYCOSYLASE F"/>
    <property type="match status" value="1"/>
</dbReference>